<evidence type="ECO:0000313" key="5">
    <source>
        <dbReference type="Proteomes" id="UP001174909"/>
    </source>
</evidence>
<evidence type="ECO:0000256" key="1">
    <source>
        <dbReference type="ARBA" id="ARBA00023157"/>
    </source>
</evidence>
<evidence type="ECO:0000313" key="4">
    <source>
        <dbReference type="EMBL" id="CAI8026576.1"/>
    </source>
</evidence>
<keyword evidence="1" id="KW-1015">Disulfide bond</keyword>
<feature type="non-terminal residue" evidence="4">
    <location>
        <position position="1"/>
    </location>
</feature>
<dbReference type="EMBL" id="CASHTH010002221">
    <property type="protein sequence ID" value="CAI8026576.1"/>
    <property type="molecule type" value="Genomic_DNA"/>
</dbReference>
<dbReference type="PROSITE" id="PS50038">
    <property type="entry name" value="FZ"/>
    <property type="match status" value="1"/>
</dbReference>
<evidence type="ECO:0000259" key="3">
    <source>
        <dbReference type="PROSITE" id="PS50038"/>
    </source>
</evidence>
<accession>A0AA35WRN1</accession>
<organism evidence="4 5">
    <name type="scientific">Geodia barretti</name>
    <name type="common">Barrett's horny sponge</name>
    <dbReference type="NCBI Taxonomy" id="519541"/>
    <lineage>
        <taxon>Eukaryota</taxon>
        <taxon>Metazoa</taxon>
        <taxon>Porifera</taxon>
        <taxon>Demospongiae</taxon>
        <taxon>Heteroscleromorpha</taxon>
        <taxon>Tetractinellida</taxon>
        <taxon>Astrophorina</taxon>
        <taxon>Geodiidae</taxon>
        <taxon>Geodia</taxon>
    </lineage>
</organism>
<keyword evidence="5" id="KW-1185">Reference proteome</keyword>
<feature type="domain" description="FZ" evidence="3">
    <location>
        <begin position="1"/>
        <end position="72"/>
    </location>
</feature>
<proteinExistence type="predicted"/>
<dbReference type="Proteomes" id="UP001174909">
    <property type="component" value="Unassembled WGS sequence"/>
</dbReference>
<dbReference type="InterPro" id="IPR036790">
    <property type="entry name" value="Frizzled_dom_sf"/>
</dbReference>
<gene>
    <name evidence="4" type="ORF">GBAR_LOCUS15260</name>
</gene>
<comment type="caution">
    <text evidence="4">The sequence shown here is derived from an EMBL/GenBank/DDBJ whole genome shotgun (WGS) entry which is preliminary data.</text>
</comment>
<dbReference type="SUPFAM" id="SSF63501">
    <property type="entry name" value="Frizzled cysteine-rich domain"/>
    <property type="match status" value="1"/>
</dbReference>
<sequence length="177" mass="19192">HNLLCLHYFPLCSPSCPDQWVTPSRQLCTEALEACLPYAHVLYGGAFENTFPKFLNCTSFSKASSITSCLMTSDSNGTRTIDPCCSASEGQINLNPQSPSIHIDFCPPVGGRVYQALENESSLEICVVLANIGSYDSTAALSQPVTLRLSPRETKTSFLPPGLFHNCPVCGYHAVQL</sequence>
<reference evidence="4" key="1">
    <citation type="submission" date="2023-03" db="EMBL/GenBank/DDBJ databases">
        <authorList>
            <person name="Steffen K."/>
            <person name="Cardenas P."/>
        </authorList>
    </citation>
    <scope>NUCLEOTIDE SEQUENCE</scope>
</reference>
<dbReference type="Gene3D" id="1.10.2000.10">
    <property type="entry name" value="Frizzled cysteine-rich domain"/>
    <property type="match status" value="1"/>
</dbReference>
<comment type="caution">
    <text evidence="2">Lacks conserved residue(s) required for the propagation of feature annotation.</text>
</comment>
<dbReference type="AlphaFoldDB" id="A0AA35WRN1"/>
<dbReference type="InterPro" id="IPR020067">
    <property type="entry name" value="Frizzled_dom"/>
</dbReference>
<name>A0AA35WRN1_GEOBA</name>
<evidence type="ECO:0000256" key="2">
    <source>
        <dbReference type="PROSITE-ProRule" id="PRU00090"/>
    </source>
</evidence>
<protein>
    <recommendedName>
        <fullName evidence="3">FZ domain-containing protein</fullName>
    </recommendedName>
</protein>